<proteinExistence type="predicted"/>
<dbReference type="RefSeq" id="WP_144865910.1">
    <property type="nucleotide sequence ID" value="NZ_LR213801.1"/>
</dbReference>
<dbReference type="PIRSF" id="PIRSF005897">
    <property type="entry name" value="RR_PatA"/>
    <property type="match status" value="1"/>
</dbReference>
<evidence type="ECO:0000259" key="3">
    <source>
        <dbReference type="PROSITE" id="PS50110"/>
    </source>
</evidence>
<dbReference type="GO" id="GO:0000160">
    <property type="term" value="P:phosphorelay signal transduction system"/>
    <property type="evidence" value="ECO:0007669"/>
    <property type="project" value="InterPro"/>
</dbReference>
<dbReference type="PANTHER" id="PTHR44591:SF23">
    <property type="entry name" value="CHEY SUBFAMILY"/>
    <property type="match status" value="1"/>
</dbReference>
<dbReference type="SMART" id="SM00448">
    <property type="entry name" value="REC"/>
    <property type="match status" value="1"/>
</dbReference>
<dbReference type="AlphaFoldDB" id="A0A563VXN0"/>
<feature type="modified residue" description="4-aspartylphosphate" evidence="2">
    <location>
        <position position="337"/>
    </location>
</feature>
<evidence type="ECO:0000313" key="4">
    <source>
        <dbReference type="EMBL" id="VEP16147.1"/>
    </source>
</evidence>
<evidence type="ECO:0000256" key="1">
    <source>
        <dbReference type="ARBA" id="ARBA00022553"/>
    </source>
</evidence>
<dbReference type="InterPro" id="IPR024186">
    <property type="entry name" value="Sig_transdc_resp-reg_PatA"/>
</dbReference>
<feature type="domain" description="Response regulatory" evidence="3">
    <location>
        <begin position="288"/>
        <end position="404"/>
    </location>
</feature>
<dbReference type="InterPro" id="IPR001789">
    <property type="entry name" value="Sig_transdc_resp-reg_receiver"/>
</dbReference>
<dbReference type="InterPro" id="IPR050595">
    <property type="entry name" value="Bact_response_regulator"/>
</dbReference>
<keyword evidence="1 2" id="KW-0597">Phosphoprotein</keyword>
<dbReference type="Pfam" id="PF00072">
    <property type="entry name" value="Response_reg"/>
    <property type="match status" value="1"/>
</dbReference>
<evidence type="ECO:0000256" key="2">
    <source>
        <dbReference type="PROSITE-ProRule" id="PRU00169"/>
    </source>
</evidence>
<sequence>MDSYNLSNATSLKSKFDLALQSQENSKIYVEIASEEYWNFYFQSGSLIWATSSKHRLRRLYRIINKHCPKVNCQQIQLREKEISELWGYLILVVLHKRNQVTVENLEAIIREIAEEVLFDLFQYLSEIKKIEYISESSQHPMRAILKSVLLKKPIVSLNSENIYRNSEANWNSWLKADLTAYSPNMALNIIDDESLENATNSNTYLKLSFLVDGKKTIRDLAVSTKQEALTLLRSFSSYIDNGYLELKEVKDEYLAIVNSVSSKVKTVNTPSPKSESKREVIREKQPLIVCIDDSPIVCQEMCKIINSTSYRFVSIRESIQALPVLLEQKPDLIFLDLVMPITNGYELCSQIRRVSLFQETPVVILTGNDGVIDRVRAKMAGASDFMSKPIEKDKIVSTINKYINNYQKSAINNPSTTSLVGKQA</sequence>
<evidence type="ECO:0000313" key="5">
    <source>
        <dbReference type="Proteomes" id="UP000320055"/>
    </source>
</evidence>
<dbReference type="PROSITE" id="PS50110">
    <property type="entry name" value="RESPONSE_REGULATORY"/>
    <property type="match status" value="1"/>
</dbReference>
<dbReference type="PANTHER" id="PTHR44591">
    <property type="entry name" value="STRESS RESPONSE REGULATOR PROTEIN 1"/>
    <property type="match status" value="1"/>
</dbReference>
<dbReference type="InterPro" id="IPR011006">
    <property type="entry name" value="CheY-like_superfamily"/>
</dbReference>
<gene>
    <name evidence="4" type="ORF">H1P_410013</name>
</gene>
<organism evidence="4 5">
    <name type="scientific">Hyella patelloides LEGE 07179</name>
    <dbReference type="NCBI Taxonomy" id="945734"/>
    <lineage>
        <taxon>Bacteria</taxon>
        <taxon>Bacillati</taxon>
        <taxon>Cyanobacteriota</taxon>
        <taxon>Cyanophyceae</taxon>
        <taxon>Pleurocapsales</taxon>
        <taxon>Hyellaceae</taxon>
        <taxon>Hyella</taxon>
    </lineage>
</organism>
<accession>A0A563VXN0</accession>
<dbReference type="SUPFAM" id="SSF52172">
    <property type="entry name" value="CheY-like"/>
    <property type="match status" value="1"/>
</dbReference>
<dbReference type="EMBL" id="CAACVJ010000346">
    <property type="protein sequence ID" value="VEP16147.1"/>
    <property type="molecule type" value="Genomic_DNA"/>
</dbReference>
<dbReference type="Proteomes" id="UP000320055">
    <property type="component" value="Unassembled WGS sequence"/>
</dbReference>
<dbReference type="Gene3D" id="3.40.50.2300">
    <property type="match status" value="1"/>
</dbReference>
<protein>
    <recommendedName>
        <fullName evidence="3">Response regulatory domain-containing protein</fullName>
    </recommendedName>
</protein>
<reference evidence="4 5" key="1">
    <citation type="submission" date="2019-01" db="EMBL/GenBank/DDBJ databases">
        <authorList>
            <person name="Brito A."/>
        </authorList>
    </citation>
    <scope>NUCLEOTIDE SEQUENCE [LARGE SCALE GENOMIC DNA]</scope>
    <source>
        <strain evidence="4">1</strain>
    </source>
</reference>
<keyword evidence="5" id="KW-1185">Reference proteome</keyword>
<dbReference type="OrthoDB" id="524459at2"/>
<name>A0A563VXN0_9CYAN</name>